<sequence>MYAGCSGYARRDFALKGYVWNNIKPGITRALQRYATGGGAEVRESAADRCDGSQNVLEPHANLLHSKEQRELRYERGAL</sequence>
<dbReference type="Proteomes" id="UP001066276">
    <property type="component" value="Chromosome 8"/>
</dbReference>
<reference evidence="1" key="1">
    <citation type="journal article" date="2022" name="bioRxiv">
        <title>Sequencing and chromosome-scale assembly of the giantPleurodeles waltlgenome.</title>
        <authorList>
            <person name="Brown T."/>
            <person name="Elewa A."/>
            <person name="Iarovenko S."/>
            <person name="Subramanian E."/>
            <person name="Araus A.J."/>
            <person name="Petzold A."/>
            <person name="Susuki M."/>
            <person name="Suzuki K.-i.T."/>
            <person name="Hayashi T."/>
            <person name="Toyoda A."/>
            <person name="Oliveira C."/>
            <person name="Osipova E."/>
            <person name="Leigh N.D."/>
            <person name="Simon A."/>
            <person name="Yun M.H."/>
        </authorList>
    </citation>
    <scope>NUCLEOTIDE SEQUENCE</scope>
    <source>
        <strain evidence="1">20211129_DDA</strain>
        <tissue evidence="1">Liver</tissue>
    </source>
</reference>
<keyword evidence="2" id="KW-1185">Reference proteome</keyword>
<evidence type="ECO:0000313" key="1">
    <source>
        <dbReference type="EMBL" id="KAJ1114513.1"/>
    </source>
</evidence>
<name>A0AAV7NJH7_PLEWA</name>
<evidence type="ECO:0000313" key="2">
    <source>
        <dbReference type="Proteomes" id="UP001066276"/>
    </source>
</evidence>
<organism evidence="1 2">
    <name type="scientific">Pleurodeles waltl</name>
    <name type="common">Iberian ribbed newt</name>
    <dbReference type="NCBI Taxonomy" id="8319"/>
    <lineage>
        <taxon>Eukaryota</taxon>
        <taxon>Metazoa</taxon>
        <taxon>Chordata</taxon>
        <taxon>Craniata</taxon>
        <taxon>Vertebrata</taxon>
        <taxon>Euteleostomi</taxon>
        <taxon>Amphibia</taxon>
        <taxon>Batrachia</taxon>
        <taxon>Caudata</taxon>
        <taxon>Salamandroidea</taxon>
        <taxon>Salamandridae</taxon>
        <taxon>Pleurodelinae</taxon>
        <taxon>Pleurodeles</taxon>
    </lineage>
</organism>
<comment type="caution">
    <text evidence="1">The sequence shown here is derived from an EMBL/GenBank/DDBJ whole genome shotgun (WGS) entry which is preliminary data.</text>
</comment>
<protein>
    <submittedName>
        <fullName evidence="1">Uncharacterized protein</fullName>
    </submittedName>
</protein>
<proteinExistence type="predicted"/>
<dbReference type="EMBL" id="JANPWB010000012">
    <property type="protein sequence ID" value="KAJ1114513.1"/>
    <property type="molecule type" value="Genomic_DNA"/>
</dbReference>
<gene>
    <name evidence="1" type="ORF">NDU88_002749</name>
</gene>
<accession>A0AAV7NJH7</accession>
<dbReference type="AlphaFoldDB" id="A0AAV7NJH7"/>